<accession>A0ABV4NUM7</accession>
<keyword evidence="4 9" id="KW-0645">Protease</keyword>
<dbReference type="SUPFAM" id="SSF52025">
    <property type="entry name" value="PA domain"/>
    <property type="match status" value="1"/>
</dbReference>
<feature type="chain" id="PRO_5045100614" evidence="11">
    <location>
        <begin position="22"/>
        <end position="993"/>
    </location>
</feature>
<feature type="domain" description="Subtilisin-like protease fibronectin type-III" evidence="15">
    <location>
        <begin position="692"/>
        <end position="789"/>
    </location>
</feature>
<dbReference type="Gene3D" id="2.60.40.2310">
    <property type="match status" value="1"/>
</dbReference>
<evidence type="ECO:0000256" key="8">
    <source>
        <dbReference type="ARBA" id="ARBA00023180"/>
    </source>
</evidence>
<evidence type="ECO:0000256" key="1">
    <source>
        <dbReference type="ARBA" id="ARBA00004613"/>
    </source>
</evidence>
<evidence type="ECO:0000259" key="13">
    <source>
        <dbReference type="Pfam" id="PF02225"/>
    </source>
</evidence>
<dbReference type="PRINTS" id="PR00723">
    <property type="entry name" value="SUBTILISIN"/>
</dbReference>
<dbReference type="Pfam" id="PF02225">
    <property type="entry name" value="PA"/>
    <property type="match status" value="1"/>
</dbReference>
<reference evidence="16 17" key="1">
    <citation type="submission" date="2024-08" db="EMBL/GenBank/DDBJ databases">
        <authorList>
            <person name="Ishaq N."/>
        </authorList>
    </citation>
    <scope>NUCLEOTIDE SEQUENCE [LARGE SCALE GENOMIC DNA]</scope>
    <source>
        <strain evidence="16 17">DSM 18651</strain>
    </source>
</reference>
<feature type="domain" description="PA" evidence="13">
    <location>
        <begin position="427"/>
        <end position="514"/>
    </location>
</feature>
<dbReference type="Proteomes" id="UP001569428">
    <property type="component" value="Unassembled WGS sequence"/>
</dbReference>
<gene>
    <name evidence="16" type="ORF">ACCI49_01995</name>
</gene>
<evidence type="ECO:0000313" key="16">
    <source>
        <dbReference type="EMBL" id="MFA0809676.1"/>
    </source>
</evidence>
<evidence type="ECO:0000256" key="3">
    <source>
        <dbReference type="ARBA" id="ARBA00022525"/>
    </source>
</evidence>
<dbReference type="Gene3D" id="3.40.50.200">
    <property type="entry name" value="Peptidase S8/S53 domain"/>
    <property type="match status" value="1"/>
</dbReference>
<keyword evidence="8" id="KW-0325">Glycoprotein</keyword>
<dbReference type="InterPro" id="IPR041469">
    <property type="entry name" value="Subtilisin-like_FN3"/>
</dbReference>
<evidence type="ECO:0000256" key="4">
    <source>
        <dbReference type="ARBA" id="ARBA00022670"/>
    </source>
</evidence>
<keyword evidence="17" id="KW-1185">Reference proteome</keyword>
<evidence type="ECO:0000256" key="5">
    <source>
        <dbReference type="ARBA" id="ARBA00022729"/>
    </source>
</evidence>
<organism evidence="16 17">
    <name type="scientific">Microbulbifer epialgicus</name>
    <dbReference type="NCBI Taxonomy" id="393907"/>
    <lineage>
        <taxon>Bacteria</taxon>
        <taxon>Pseudomonadati</taxon>
        <taxon>Pseudomonadota</taxon>
        <taxon>Gammaproteobacteria</taxon>
        <taxon>Cellvibrionales</taxon>
        <taxon>Microbulbiferaceae</taxon>
        <taxon>Microbulbifer</taxon>
    </lineage>
</organism>
<dbReference type="InterPro" id="IPR046450">
    <property type="entry name" value="PA_dom_sf"/>
</dbReference>
<feature type="active site" description="Charge relay system" evidence="9">
    <location>
        <position position="584"/>
    </location>
</feature>
<dbReference type="InterPro" id="IPR034197">
    <property type="entry name" value="Peptidases_S8_3"/>
</dbReference>
<feature type="active site" description="Charge relay system" evidence="9">
    <location>
        <position position="172"/>
    </location>
</feature>
<keyword evidence="7 9" id="KW-0720">Serine protease</keyword>
<evidence type="ECO:0000256" key="11">
    <source>
        <dbReference type="SAM" id="SignalP"/>
    </source>
</evidence>
<dbReference type="InterPro" id="IPR023828">
    <property type="entry name" value="Peptidase_S8_Ser-AS"/>
</dbReference>
<evidence type="ECO:0000256" key="2">
    <source>
        <dbReference type="ARBA" id="ARBA00011073"/>
    </source>
</evidence>
<evidence type="ECO:0000259" key="14">
    <source>
        <dbReference type="Pfam" id="PF05922"/>
    </source>
</evidence>
<dbReference type="Gene3D" id="2.60.120.380">
    <property type="match status" value="1"/>
</dbReference>
<dbReference type="CDD" id="cd04818">
    <property type="entry name" value="PA_subtilisin_1"/>
    <property type="match status" value="1"/>
</dbReference>
<protein>
    <submittedName>
        <fullName evidence="16">S8 family serine peptidase</fullName>
    </submittedName>
</protein>
<dbReference type="EMBL" id="JBGMEK010000002">
    <property type="protein sequence ID" value="MFA0809676.1"/>
    <property type="molecule type" value="Genomic_DNA"/>
</dbReference>
<dbReference type="PANTHER" id="PTHR10795">
    <property type="entry name" value="PROPROTEIN CONVERTASE SUBTILISIN/KEXIN"/>
    <property type="match status" value="1"/>
</dbReference>
<sequence>MKKKIISSLLAGMLASASSFADTPNSTHFPNLEKRKKVFIVQLDGEPLSAYRGTIPGLSATKPALQRKLDPRSSSYRHYANFLKTRRQRVLSAVPSARKVHEYEAAFNGFAAVMSEKEAETLRAHKDVKGVWEDQLLKMHTDSTADFLGLTQIPSPWLWGVTGEDIVIGVIDSGIHPEHPSLADTPTPRRGNRGIDIPYGPVPESFIGGGCDFGNTEFNPDDAVFTCNNKLIKAKAFNASFLEYNTLADYEFMSARDADGHGTHTATTAGGNYGVVTPDGQTLTGMAPRARIAAYKVCWDAPDPDDSGCYSSDSMAAIDEAVADGVDVINFSVGGDSTVFTGARDMSFLFAADAGVFVATSAGNDGPGPRTMGTPSGVPWITAVAASEDDQSFATVLQVDAPKAIAGTYELMEGGGPVSLEDSGLLSGPIVVSEPLEACSALGNPEAMEGKIALVKRGSCSFTSKYNNVADAGAVAIVVYNDGADDGRMDPLPMSAPDTTIPGVMIRYKDGELIAATSGVSGILDPELQVSREDRIAEFSSRGHNVGAPDIIKPDVAAPGVGILAGTSPVLSGGSLFESLNGTSMASPHVAGIMALLKQARPDWSPAMAKSALMTTARSDLQKSFGPEAADPFDMGAGAIVPSAAFRPGLVYDAGLNDYLAFLCGAEYQRQILEPATCEELVSMGYSLDSSDLNLPSIGISELVGTQTIKRRVTSVAPGKRWYWATVNAPEGIEVSVHPKVLHLKEGESAEFEVTFSTTDTATINKWVFGDLTWKSVGARQDVRSPIAVRPTPLSTSALVNVEGIDGVLDLGVLFGYSGNFQASINGLAEGVAVTGSIEDQANQVIYFDIPEGTEMARIALFDADVGDGSGSDDLDITVYGPGPNGPEVGDSTSPTSAESVTMLNPTPGQYAVHVVDYASAVGPTPFTLFNFNLNGDNGNTQLTAPSQAQVGSNDNIKLEWMDLAPGTRALGILSHGNGQEVFAETEIMVNTQ</sequence>
<dbReference type="Pfam" id="PF05922">
    <property type="entry name" value="Inhibitor_I9"/>
    <property type="match status" value="1"/>
</dbReference>
<dbReference type="Gene3D" id="3.50.30.30">
    <property type="match status" value="1"/>
</dbReference>
<evidence type="ECO:0000313" key="17">
    <source>
        <dbReference type="Proteomes" id="UP001569428"/>
    </source>
</evidence>
<comment type="similarity">
    <text evidence="2 9 10">Belongs to the peptidase S8 family.</text>
</comment>
<comment type="caution">
    <text evidence="16">The sequence shown here is derived from an EMBL/GenBank/DDBJ whole genome shotgun (WGS) entry which is preliminary data.</text>
</comment>
<name>A0ABV4NUM7_9GAMM</name>
<dbReference type="CDD" id="cd04852">
    <property type="entry name" value="Peptidases_S8_3"/>
    <property type="match status" value="1"/>
</dbReference>
<dbReference type="InterPro" id="IPR045051">
    <property type="entry name" value="SBT"/>
</dbReference>
<dbReference type="InterPro" id="IPR015500">
    <property type="entry name" value="Peptidase_S8_subtilisin-rel"/>
</dbReference>
<feature type="domain" description="Peptidase S8/S53" evidence="12">
    <location>
        <begin position="163"/>
        <end position="622"/>
    </location>
</feature>
<dbReference type="Pfam" id="PF00082">
    <property type="entry name" value="Peptidase_S8"/>
    <property type="match status" value="1"/>
</dbReference>
<dbReference type="InterPro" id="IPR023827">
    <property type="entry name" value="Peptidase_S8_Asp-AS"/>
</dbReference>
<evidence type="ECO:0000256" key="10">
    <source>
        <dbReference type="RuleBase" id="RU003355"/>
    </source>
</evidence>
<dbReference type="PROSITE" id="PS00136">
    <property type="entry name" value="SUBTILASE_ASP"/>
    <property type="match status" value="1"/>
</dbReference>
<evidence type="ECO:0000256" key="6">
    <source>
        <dbReference type="ARBA" id="ARBA00022801"/>
    </source>
</evidence>
<feature type="active site" description="Charge relay system" evidence="9">
    <location>
        <position position="261"/>
    </location>
</feature>
<proteinExistence type="inferred from homology"/>
<evidence type="ECO:0000256" key="9">
    <source>
        <dbReference type="PROSITE-ProRule" id="PRU01240"/>
    </source>
</evidence>
<dbReference type="InterPro" id="IPR010259">
    <property type="entry name" value="S8pro/Inhibitor_I9"/>
</dbReference>
<dbReference type="PROSITE" id="PS00138">
    <property type="entry name" value="SUBTILASE_SER"/>
    <property type="match status" value="1"/>
</dbReference>
<dbReference type="RefSeq" id="WP_371837291.1">
    <property type="nucleotide sequence ID" value="NZ_JBGMEK010000002.1"/>
</dbReference>
<dbReference type="Pfam" id="PF17766">
    <property type="entry name" value="fn3_6"/>
    <property type="match status" value="1"/>
</dbReference>
<evidence type="ECO:0000259" key="12">
    <source>
        <dbReference type="Pfam" id="PF00082"/>
    </source>
</evidence>
<dbReference type="InterPro" id="IPR017868">
    <property type="entry name" value="Filamin/ABP280_repeat-like"/>
</dbReference>
<dbReference type="Gene3D" id="3.30.70.80">
    <property type="entry name" value="Peptidase S8 propeptide/proteinase inhibitor I9"/>
    <property type="match status" value="1"/>
</dbReference>
<evidence type="ECO:0000256" key="7">
    <source>
        <dbReference type="ARBA" id="ARBA00022825"/>
    </source>
</evidence>
<dbReference type="InterPro" id="IPR036852">
    <property type="entry name" value="Peptidase_S8/S53_dom_sf"/>
</dbReference>
<dbReference type="InterPro" id="IPR037045">
    <property type="entry name" value="S8pro/Inhibitor_I9_sf"/>
</dbReference>
<feature type="signal peptide" evidence="11">
    <location>
        <begin position="1"/>
        <end position="21"/>
    </location>
</feature>
<dbReference type="InterPro" id="IPR000209">
    <property type="entry name" value="Peptidase_S8/S53_dom"/>
</dbReference>
<keyword evidence="3" id="KW-0964">Secreted</keyword>
<keyword evidence="5 11" id="KW-0732">Signal</keyword>
<evidence type="ECO:0000259" key="15">
    <source>
        <dbReference type="Pfam" id="PF17766"/>
    </source>
</evidence>
<dbReference type="PROSITE" id="PS51892">
    <property type="entry name" value="SUBTILASE"/>
    <property type="match status" value="1"/>
</dbReference>
<dbReference type="PROSITE" id="PS50194">
    <property type="entry name" value="FILAMIN_REPEAT"/>
    <property type="match status" value="1"/>
</dbReference>
<comment type="subcellular location">
    <subcellularLocation>
        <location evidence="1">Secreted</location>
    </subcellularLocation>
</comment>
<keyword evidence="6 9" id="KW-0378">Hydrolase</keyword>
<dbReference type="SUPFAM" id="SSF52743">
    <property type="entry name" value="Subtilisin-like"/>
    <property type="match status" value="1"/>
</dbReference>
<feature type="domain" description="Inhibitor I9" evidence="14">
    <location>
        <begin position="39"/>
        <end position="140"/>
    </location>
</feature>
<dbReference type="InterPro" id="IPR003137">
    <property type="entry name" value="PA_domain"/>
</dbReference>